<gene>
    <name evidence="1" type="ORF">ACFQ08_38845</name>
</gene>
<dbReference type="EMBL" id="JBHTHX010002503">
    <property type="protein sequence ID" value="MFD0890537.1"/>
    <property type="molecule type" value="Genomic_DNA"/>
</dbReference>
<proteinExistence type="predicted"/>
<evidence type="ECO:0000313" key="2">
    <source>
        <dbReference type="Proteomes" id="UP001597024"/>
    </source>
</evidence>
<organism evidence="1 2">
    <name type="scientific">Streptosporangium algeriense</name>
    <dbReference type="NCBI Taxonomy" id="1682748"/>
    <lineage>
        <taxon>Bacteria</taxon>
        <taxon>Bacillati</taxon>
        <taxon>Actinomycetota</taxon>
        <taxon>Actinomycetes</taxon>
        <taxon>Streptosporangiales</taxon>
        <taxon>Streptosporangiaceae</taxon>
        <taxon>Streptosporangium</taxon>
    </lineage>
</organism>
<reference evidence="2" key="1">
    <citation type="journal article" date="2019" name="Int. J. Syst. Evol. Microbiol.">
        <title>The Global Catalogue of Microorganisms (GCM) 10K type strain sequencing project: providing services to taxonomists for standard genome sequencing and annotation.</title>
        <authorList>
            <consortium name="The Broad Institute Genomics Platform"/>
            <consortium name="The Broad Institute Genome Sequencing Center for Infectious Disease"/>
            <person name="Wu L."/>
            <person name="Ma J."/>
        </authorList>
    </citation>
    <scope>NUCLEOTIDE SEQUENCE [LARGE SCALE GENOMIC DNA]</scope>
    <source>
        <strain evidence="2">CCUG 62974</strain>
    </source>
</reference>
<name>A0ABW3E526_9ACTN</name>
<evidence type="ECO:0008006" key="3">
    <source>
        <dbReference type="Google" id="ProtNLM"/>
    </source>
</evidence>
<accession>A0ABW3E526</accession>
<sequence>AAVVLAVAGGVVWGVTRDSAPVAEATPYVDPGPFSAKPDVRELLTAEQLGRLGVKTKPNGTNKDSIWGTANDSDPGNLKRQLSLKEELYPSAARASEVLARNVATAAKKRTNQYGSPQTPLRPVSGLGNEAVVGEVSGGSYSVTVIVRVNNLLLRVQYQNTRGPADEEIMRNALTAAGWAVGSLTRGR</sequence>
<comment type="caution">
    <text evidence="1">The sequence shown here is derived from an EMBL/GenBank/DDBJ whole genome shotgun (WGS) entry which is preliminary data.</text>
</comment>
<feature type="non-terminal residue" evidence="1">
    <location>
        <position position="1"/>
    </location>
</feature>
<keyword evidence="2" id="KW-1185">Reference proteome</keyword>
<dbReference type="Proteomes" id="UP001597024">
    <property type="component" value="Unassembled WGS sequence"/>
</dbReference>
<evidence type="ECO:0000313" key="1">
    <source>
        <dbReference type="EMBL" id="MFD0890537.1"/>
    </source>
</evidence>
<protein>
    <recommendedName>
        <fullName evidence="3">Serine/threonine protein kinase</fullName>
    </recommendedName>
</protein>